<dbReference type="SMART" id="SM00271">
    <property type="entry name" value="DnaJ"/>
    <property type="match status" value="1"/>
</dbReference>
<evidence type="ECO:0000313" key="5">
    <source>
        <dbReference type="EMBL" id="KZZ98108.1"/>
    </source>
</evidence>
<dbReference type="PRINTS" id="PR00625">
    <property type="entry name" value="JDOMAIN"/>
</dbReference>
<dbReference type="InterPro" id="IPR036869">
    <property type="entry name" value="J_dom_sf"/>
</dbReference>
<dbReference type="Gene3D" id="1.10.287.110">
    <property type="entry name" value="DnaJ domain"/>
    <property type="match status" value="1"/>
</dbReference>
<feature type="compositionally biased region" description="Acidic residues" evidence="2">
    <location>
        <begin position="441"/>
        <end position="473"/>
    </location>
</feature>
<feature type="transmembrane region" description="Helical" evidence="3">
    <location>
        <begin position="54"/>
        <end position="74"/>
    </location>
</feature>
<proteinExistence type="predicted"/>
<evidence type="ECO:0000313" key="6">
    <source>
        <dbReference type="Proteomes" id="UP000242877"/>
    </source>
</evidence>
<dbReference type="InterPro" id="IPR001623">
    <property type="entry name" value="DnaJ_domain"/>
</dbReference>
<dbReference type="GO" id="GO:0005783">
    <property type="term" value="C:endoplasmic reticulum"/>
    <property type="evidence" value="ECO:0007669"/>
    <property type="project" value="TreeGrafter"/>
</dbReference>
<evidence type="ECO:0000256" key="2">
    <source>
        <dbReference type="SAM" id="MobiDB-lite"/>
    </source>
</evidence>
<dbReference type="CDD" id="cd06257">
    <property type="entry name" value="DnaJ"/>
    <property type="match status" value="1"/>
</dbReference>
<sequence>MSSLLSYAMSYASWAFVPKFITNYVQLAYYKYRPSRSPPPAEGSPEYQRDKRRIYILISTCYLLYTIWSTYMGILSRGDFYRLLGVTPLSTEREIRSRYRRLATMLHPDKMRLQGSSLGTLPGQEEMYMALKTAYETITNPTLRFAYDRFGQVIAPTEKLSASTRLQEVMIAVLKIIAPQRCMEFGALVLWSFVWFSTWGRYWRFYFFFATLVCEMIMLTRVNITIALPAYLPTRIVTLLGLQNTFLLPFQLMTLLRSTCTAISIFICQIAPPQQPTKTKQDKLLPEALDAHMLRVLAMVNDTDREATRINQALEAPYYHLGEDEPYTVGEFRKGMKRALIDREIKSEPRVMDVVRRAVNRRVEGMRMQKKSAMLERKRGQEESMGGDIARLFGVRFFDRLMKEAQYIPKKGEVENDNVTARSMEGGKGKEKEDVKTVDGSEQEIWDESEEEYFTSDEEDEEDENDSAGLGEE</sequence>
<dbReference type="EMBL" id="AZGZ01000001">
    <property type="protein sequence ID" value="KZZ98108.1"/>
    <property type="molecule type" value="Genomic_DNA"/>
</dbReference>
<dbReference type="GO" id="GO:0036503">
    <property type="term" value="P:ERAD pathway"/>
    <property type="evidence" value="ECO:0007669"/>
    <property type="project" value="TreeGrafter"/>
</dbReference>
<dbReference type="PROSITE" id="PS50076">
    <property type="entry name" value="DNAJ_2"/>
    <property type="match status" value="1"/>
</dbReference>
<protein>
    <submittedName>
        <fullName evidence="5">DnaJ domain containing protein</fullName>
    </submittedName>
</protein>
<dbReference type="PANTHER" id="PTHR44360:SF1">
    <property type="entry name" value="DNAJ HOMOLOG SUBFAMILY B MEMBER 9"/>
    <property type="match status" value="1"/>
</dbReference>
<dbReference type="SUPFAM" id="SSF46565">
    <property type="entry name" value="Chaperone J-domain"/>
    <property type="match status" value="1"/>
</dbReference>
<dbReference type="PANTHER" id="PTHR44360">
    <property type="entry name" value="DNAJ HOMOLOG SUBFAMILY B MEMBER 9"/>
    <property type="match status" value="1"/>
</dbReference>
<feature type="region of interest" description="Disordered" evidence="2">
    <location>
        <begin position="418"/>
        <end position="473"/>
    </location>
</feature>
<keyword evidence="1" id="KW-0143">Chaperone</keyword>
<dbReference type="Proteomes" id="UP000242877">
    <property type="component" value="Unassembled WGS sequence"/>
</dbReference>
<dbReference type="AlphaFoldDB" id="A0A168DU18"/>
<feature type="compositionally biased region" description="Basic and acidic residues" evidence="2">
    <location>
        <begin position="425"/>
        <end position="439"/>
    </location>
</feature>
<dbReference type="VEuPathDB" id="FungiDB:AAP_00369"/>
<keyword evidence="3" id="KW-0472">Membrane</keyword>
<keyword evidence="3" id="KW-1133">Transmembrane helix</keyword>
<dbReference type="InterPro" id="IPR051948">
    <property type="entry name" value="Hsp70_co-chaperone_J-domain"/>
</dbReference>
<gene>
    <name evidence="5" type="ORF">AAP_00369</name>
</gene>
<keyword evidence="3" id="KW-0812">Transmembrane</keyword>
<feature type="domain" description="J" evidence="4">
    <location>
        <begin position="79"/>
        <end position="151"/>
    </location>
</feature>
<dbReference type="OrthoDB" id="436519at2759"/>
<name>A0A168DU18_9EURO</name>
<evidence type="ECO:0000256" key="3">
    <source>
        <dbReference type="SAM" id="Phobius"/>
    </source>
</evidence>
<organism evidence="5 6">
    <name type="scientific">Ascosphaera apis ARSEF 7405</name>
    <dbReference type="NCBI Taxonomy" id="392613"/>
    <lineage>
        <taxon>Eukaryota</taxon>
        <taxon>Fungi</taxon>
        <taxon>Dikarya</taxon>
        <taxon>Ascomycota</taxon>
        <taxon>Pezizomycotina</taxon>
        <taxon>Eurotiomycetes</taxon>
        <taxon>Eurotiomycetidae</taxon>
        <taxon>Onygenales</taxon>
        <taxon>Ascosphaeraceae</taxon>
        <taxon>Ascosphaera</taxon>
    </lineage>
</organism>
<dbReference type="Pfam" id="PF00226">
    <property type="entry name" value="DnaJ"/>
    <property type="match status" value="1"/>
</dbReference>
<accession>A0A168DU18</accession>
<keyword evidence="6" id="KW-1185">Reference proteome</keyword>
<dbReference type="GO" id="GO:0051787">
    <property type="term" value="F:misfolded protein binding"/>
    <property type="evidence" value="ECO:0007669"/>
    <property type="project" value="TreeGrafter"/>
</dbReference>
<comment type="caution">
    <text evidence="5">The sequence shown here is derived from an EMBL/GenBank/DDBJ whole genome shotgun (WGS) entry which is preliminary data.</text>
</comment>
<evidence type="ECO:0000256" key="1">
    <source>
        <dbReference type="ARBA" id="ARBA00023186"/>
    </source>
</evidence>
<dbReference type="GO" id="GO:0051087">
    <property type="term" value="F:protein-folding chaperone binding"/>
    <property type="evidence" value="ECO:0007669"/>
    <property type="project" value="TreeGrafter"/>
</dbReference>
<reference evidence="5 6" key="1">
    <citation type="journal article" date="2016" name="Genome Biol. Evol.">
        <title>Divergent and convergent evolution of fungal pathogenicity.</title>
        <authorList>
            <person name="Shang Y."/>
            <person name="Xiao G."/>
            <person name="Zheng P."/>
            <person name="Cen K."/>
            <person name="Zhan S."/>
            <person name="Wang C."/>
        </authorList>
    </citation>
    <scope>NUCLEOTIDE SEQUENCE [LARGE SCALE GENOMIC DNA]</scope>
    <source>
        <strain evidence="5 6">ARSEF 7405</strain>
    </source>
</reference>
<evidence type="ECO:0000259" key="4">
    <source>
        <dbReference type="PROSITE" id="PS50076"/>
    </source>
</evidence>